<feature type="transmembrane region" description="Helical" evidence="1">
    <location>
        <begin position="510"/>
        <end position="529"/>
    </location>
</feature>
<evidence type="ECO:0000256" key="1">
    <source>
        <dbReference type="SAM" id="Phobius"/>
    </source>
</evidence>
<evidence type="ECO:0000313" key="3">
    <source>
        <dbReference type="Proteomes" id="UP000196594"/>
    </source>
</evidence>
<keyword evidence="1" id="KW-1133">Transmembrane helix</keyword>
<reference evidence="2 3" key="1">
    <citation type="journal article" date="2017" name="Int. J. Syst. Evol. Microbiol.">
        <title>Solibacillus kalamii sp. nov., isolated from a high-efficiency particulate arrestance filter system used in the International Space Station.</title>
        <authorList>
            <person name="Checinska Sielaff A."/>
            <person name="Kumar R.M."/>
            <person name="Pal D."/>
            <person name="Mayilraj S."/>
            <person name="Venkateswaran K."/>
        </authorList>
    </citation>
    <scope>NUCLEOTIDE SEQUENCE [LARGE SCALE GENOMIC DNA]</scope>
    <source>
        <strain evidence="2 3">ISSFR-015</strain>
    </source>
</reference>
<organism evidence="2 3">
    <name type="scientific">Solibacillus kalamii</name>
    <dbReference type="NCBI Taxonomy" id="1748298"/>
    <lineage>
        <taxon>Bacteria</taxon>
        <taxon>Bacillati</taxon>
        <taxon>Bacillota</taxon>
        <taxon>Bacilli</taxon>
        <taxon>Bacillales</taxon>
        <taxon>Caryophanaceae</taxon>
        <taxon>Solibacillus</taxon>
    </lineage>
</organism>
<keyword evidence="1" id="KW-0812">Transmembrane</keyword>
<feature type="transmembrane region" description="Helical" evidence="1">
    <location>
        <begin position="483"/>
        <end position="504"/>
    </location>
</feature>
<dbReference type="Proteomes" id="UP000196594">
    <property type="component" value="Unassembled WGS sequence"/>
</dbReference>
<accession>A0ABX3ZIA9</accession>
<comment type="caution">
    <text evidence="2">The sequence shown here is derived from an EMBL/GenBank/DDBJ whole genome shotgun (WGS) entry which is preliminary data.</text>
</comment>
<feature type="transmembrane region" description="Helical" evidence="1">
    <location>
        <begin position="357"/>
        <end position="375"/>
    </location>
</feature>
<proteinExistence type="predicted"/>
<name>A0ABX3ZIA9_9BACL</name>
<evidence type="ECO:0008006" key="4">
    <source>
        <dbReference type="Google" id="ProtNLM"/>
    </source>
</evidence>
<keyword evidence="1" id="KW-0472">Membrane</keyword>
<feature type="transmembrane region" description="Helical" evidence="1">
    <location>
        <begin position="330"/>
        <end position="351"/>
    </location>
</feature>
<sequence length="692" mass="73839">MAIDLKAVFRVQDNGTSKLRKIMQQTDKLSRSTQQVTRASDNYRSAQSRLGSVMDRTTNANKRFSTSLSGVRVGASGASASLSGMQSALLGVVGAYLSFHGAKSAFDATIGSAAQYEQSSTIISAMMNDADKYQKYLKMIDDIAIDSPLLNSSDMTAGSKGLLTMTNDLSQLQKAWNTIEKLNAVNPLQGVEGAVYSLKALQSGDVESIVDRFDLNRADVNPLKGMSFADQIKGLDKLLAKMNITEKVVRDMGNTTLGQWNSLNERVSTVLRDIGEAPNSRLGDYLKKLNDRISKMKVNALADKLGGVLDSITEKAIDVVKWLWKWREPVAYIVGGVTAAASAFMIIGALSLLANPLALITAGIAGAAVGFKALYDNSESFRGVIDGIKTKAMELWSAFKTGGAGGLLNSLFGDGMAEKVAGIVDKVKTKFGELQGGFSIVKTALANGWTVISDIFSKAWTLIQPILSGLLSMLKVVGDYASIAFNNIIAPAINFVIQLFSTLWALAKPILTMIGGLFEVLGAVVTVVWKNILAPLMEFVTTAFSNAFNNLSGVLEIAAGWFDTLGRWANTAKGYLSDFASVIAGIKLPDWVTSGISTVVTTVGNAIGAGTAKSHYHGLDNVPYDGYNARLHKGERVLTAQENKEYSGKGGINAGGITVNVSGVTINSDSDIDKIAHQLALRLETEMFGLGI</sequence>
<gene>
    <name evidence="2" type="ORF">CBM15_09935</name>
</gene>
<dbReference type="RefSeq" id="WP_087617371.1">
    <property type="nucleotide sequence ID" value="NZ_JAFBEY010000001.1"/>
</dbReference>
<keyword evidence="3" id="KW-1185">Reference proteome</keyword>
<protein>
    <recommendedName>
        <fullName evidence="4">Phage tail tape measure protein</fullName>
    </recommendedName>
</protein>
<evidence type="ECO:0000313" key="2">
    <source>
        <dbReference type="EMBL" id="OUZ39170.1"/>
    </source>
</evidence>
<dbReference type="EMBL" id="NHNT01000005">
    <property type="protein sequence ID" value="OUZ39170.1"/>
    <property type="molecule type" value="Genomic_DNA"/>
</dbReference>